<evidence type="ECO:0000313" key="11">
    <source>
        <dbReference type="EMBL" id="RMX48385.1"/>
    </source>
</evidence>
<dbReference type="InterPro" id="IPR015421">
    <property type="entry name" value="PyrdxlP-dep_Trfase_major"/>
</dbReference>
<dbReference type="CDD" id="cd00609">
    <property type="entry name" value="AAT_like"/>
    <property type="match status" value="1"/>
</dbReference>
<keyword evidence="5" id="KW-0663">Pyridoxal phosphate</keyword>
<comment type="catalytic activity">
    <reaction evidence="9">
        <text>L-alanine + 2-oxoglutarate = pyruvate + L-glutamate</text>
        <dbReference type="Rhea" id="RHEA:19453"/>
        <dbReference type="ChEBI" id="CHEBI:15361"/>
        <dbReference type="ChEBI" id="CHEBI:16810"/>
        <dbReference type="ChEBI" id="CHEBI:29985"/>
        <dbReference type="ChEBI" id="CHEBI:57972"/>
        <dbReference type="EC" id="2.6.1.2"/>
    </reaction>
</comment>
<evidence type="ECO:0000313" key="12">
    <source>
        <dbReference type="Proteomes" id="UP000275408"/>
    </source>
</evidence>
<feature type="non-terminal residue" evidence="11">
    <location>
        <position position="1"/>
    </location>
</feature>
<feature type="domain" description="Aminotransferase class I/classII large" evidence="10">
    <location>
        <begin position="278"/>
        <end position="649"/>
    </location>
</feature>
<dbReference type="GO" id="GO:0030170">
    <property type="term" value="F:pyridoxal phosphate binding"/>
    <property type="evidence" value="ECO:0007669"/>
    <property type="project" value="InterPro"/>
</dbReference>
<keyword evidence="4" id="KW-0808">Transferase</keyword>
<proteinExistence type="inferred from homology"/>
<evidence type="ECO:0000256" key="1">
    <source>
        <dbReference type="ARBA" id="ARBA00001933"/>
    </source>
</evidence>
<comment type="cofactor">
    <cofactor evidence="1">
        <name>pyridoxal 5'-phosphate</name>
        <dbReference type="ChEBI" id="CHEBI:597326"/>
    </cofactor>
</comment>
<organism evidence="11 12">
    <name type="scientific">Pocillopora damicornis</name>
    <name type="common">Cauliflower coral</name>
    <name type="synonym">Millepora damicornis</name>
    <dbReference type="NCBI Taxonomy" id="46731"/>
    <lineage>
        <taxon>Eukaryota</taxon>
        <taxon>Metazoa</taxon>
        <taxon>Cnidaria</taxon>
        <taxon>Anthozoa</taxon>
        <taxon>Hexacorallia</taxon>
        <taxon>Scleractinia</taxon>
        <taxon>Astrocoeniina</taxon>
        <taxon>Pocilloporidae</taxon>
        <taxon>Pocillopora</taxon>
    </lineage>
</organism>
<comment type="caution">
    <text evidence="11">The sequence shown here is derived from an EMBL/GenBank/DDBJ whole genome shotgun (WGS) entry which is preliminary data.</text>
</comment>
<dbReference type="InterPro" id="IPR045088">
    <property type="entry name" value="ALAT1/2-like"/>
</dbReference>
<comment type="similarity">
    <text evidence="7">Belongs to the class-I pyridoxal-phosphate-dependent aminotransferase family. Alanine aminotransferase subfamily.</text>
</comment>
<dbReference type="EC" id="2.6.1.2" evidence="8"/>
<dbReference type="PANTHER" id="PTHR11751">
    <property type="entry name" value="ALANINE AMINOTRANSFERASE"/>
    <property type="match status" value="1"/>
</dbReference>
<evidence type="ECO:0000256" key="6">
    <source>
        <dbReference type="ARBA" id="ARBA00025708"/>
    </source>
</evidence>
<evidence type="ECO:0000256" key="4">
    <source>
        <dbReference type="ARBA" id="ARBA00022679"/>
    </source>
</evidence>
<dbReference type="InterPro" id="IPR004839">
    <property type="entry name" value="Aminotransferase_I/II_large"/>
</dbReference>
<comment type="subunit">
    <text evidence="2">Homodimer.</text>
</comment>
<evidence type="ECO:0000256" key="2">
    <source>
        <dbReference type="ARBA" id="ARBA00011738"/>
    </source>
</evidence>
<evidence type="ECO:0000259" key="10">
    <source>
        <dbReference type="Pfam" id="PF00155"/>
    </source>
</evidence>
<evidence type="ECO:0000256" key="7">
    <source>
        <dbReference type="ARBA" id="ARBA00025785"/>
    </source>
</evidence>
<name>A0A3M6U3W8_POCDA</name>
<dbReference type="UniPathway" id="UPA00528">
    <property type="reaction ID" value="UER00586"/>
</dbReference>
<keyword evidence="3" id="KW-0032">Aminotransferase</keyword>
<dbReference type="OrthoDB" id="5971236at2759"/>
<dbReference type="InterPro" id="IPR015422">
    <property type="entry name" value="PyrdxlP-dep_Trfase_small"/>
</dbReference>
<dbReference type="Pfam" id="PF00155">
    <property type="entry name" value="Aminotran_1_2"/>
    <property type="match status" value="1"/>
</dbReference>
<dbReference type="PANTHER" id="PTHR11751:SF29">
    <property type="entry name" value="ALANINE TRANSAMINASE"/>
    <property type="match status" value="1"/>
</dbReference>
<dbReference type="FunFam" id="1.10.287.1970:FF:000001">
    <property type="entry name" value="Alanine aminotransferase 2"/>
    <property type="match status" value="1"/>
</dbReference>
<dbReference type="InterPro" id="IPR015424">
    <property type="entry name" value="PyrdxlP-dep_Trfase"/>
</dbReference>
<dbReference type="EMBL" id="RCHS01002284">
    <property type="protein sequence ID" value="RMX48385.1"/>
    <property type="molecule type" value="Genomic_DNA"/>
</dbReference>
<sequence>QILSYDNIREVIKFCAREKLYIRKQSLQRILFADEVNQETVFTKDIIFHSCRKVLRDLGPKYNNFQLMSLNSASKGFYGECGLRGGNAIKLQFRDMMSPSNSGSTIGQEQNGEYAKPFHIWREVANHALVHISTVLKRLFYFYARTEGKVKRYLRKIEEQNNAEEKIAPMHERLSKFHKEFMDNDCYHLLLYVLDMEILTEESINPAFKRVNYRVRGWLESRSYEIQQELKHGAKKPFSEVLIHYGNPQGMGQPPITFFRQVLAILFCPDLQDDDRFPQDAKRRAKRILDDMIGQTIGSYTSTQGINVVREDIANFISQRDGHPAVSSDIYLTDGGAEGLEVMLGIVQIETHEVTGRAGVMIPTPGFSMYQARLLQHNSYQIFYPLDEDNNWALNMATLKRVLEEARPHCVPRALVLINPGNPTGQVLTYENIEEIIRFCAREKLVLFADEVYQANIHVDGVKFHSCKKVLRDLGAEYSNFQLISLHSSAKGYAGECGLRGGYIELVGLSEKVKARIKMYLSVRSCPSTVGQVIMGLICNPPKPGDESYDRFLKEKETVLDSHKKKAQLTTEMLNSMDGVQCNEVRGAVYAFPRITLPKKAIEEAKAQGMPPDEFYCWRALEKTGSYLVPGHSFDINGSGNHYYFRITILPSEDKFLPMFERLKTFHQDFMTQYKD</sequence>
<dbReference type="GO" id="GO:0004021">
    <property type="term" value="F:L-alanine:2-oxoglutarate aminotransferase activity"/>
    <property type="evidence" value="ECO:0007669"/>
    <property type="project" value="UniProtKB-EC"/>
</dbReference>
<reference evidence="11 12" key="1">
    <citation type="journal article" date="2018" name="Sci. Rep.">
        <title>Comparative analysis of the Pocillopora damicornis genome highlights role of immune system in coral evolution.</title>
        <authorList>
            <person name="Cunning R."/>
            <person name="Bay R.A."/>
            <person name="Gillette P."/>
            <person name="Baker A.C."/>
            <person name="Traylor-Knowles N."/>
        </authorList>
    </citation>
    <scope>NUCLEOTIDE SEQUENCE [LARGE SCALE GENOMIC DNA]</scope>
    <source>
        <strain evidence="11">RSMAS</strain>
        <tissue evidence="11">Whole animal</tissue>
    </source>
</reference>
<dbReference type="SUPFAM" id="SSF53383">
    <property type="entry name" value="PLP-dependent transferases"/>
    <property type="match status" value="1"/>
</dbReference>
<dbReference type="Gene3D" id="3.40.640.10">
    <property type="entry name" value="Type I PLP-dependent aspartate aminotransferase-like (Major domain)"/>
    <property type="match status" value="2"/>
</dbReference>
<dbReference type="Proteomes" id="UP000275408">
    <property type="component" value="Unassembled WGS sequence"/>
</dbReference>
<dbReference type="FunFam" id="3.90.1150.10:FF:000151">
    <property type="entry name" value="Alanine aminotransferase 2"/>
    <property type="match status" value="1"/>
</dbReference>
<evidence type="ECO:0000256" key="8">
    <source>
        <dbReference type="ARBA" id="ARBA00026106"/>
    </source>
</evidence>
<keyword evidence="12" id="KW-1185">Reference proteome</keyword>
<gene>
    <name evidence="11" type="ORF">pdam_00024921</name>
</gene>
<dbReference type="GO" id="GO:0042853">
    <property type="term" value="P:L-alanine catabolic process"/>
    <property type="evidence" value="ECO:0007669"/>
    <property type="project" value="UniProtKB-UniPathway"/>
</dbReference>
<comment type="pathway">
    <text evidence="6">Amino-acid degradation; L-alanine degradation via transaminase pathway; pyruvate from L-alanine: step 1/1.</text>
</comment>
<accession>A0A3M6U3W8</accession>
<evidence type="ECO:0000256" key="3">
    <source>
        <dbReference type="ARBA" id="ARBA00022576"/>
    </source>
</evidence>
<dbReference type="STRING" id="46731.A0A3M6U3W8"/>
<dbReference type="Gene3D" id="3.90.1150.10">
    <property type="entry name" value="Aspartate Aminotransferase, domain 1"/>
    <property type="match status" value="1"/>
</dbReference>
<dbReference type="Gene3D" id="1.10.287.1970">
    <property type="match status" value="1"/>
</dbReference>
<dbReference type="FunFam" id="3.40.640.10:FF:000012">
    <property type="entry name" value="alanine aminotransferase 2"/>
    <property type="match status" value="1"/>
</dbReference>
<protein>
    <recommendedName>
        <fullName evidence="8">alanine transaminase</fullName>
        <ecNumber evidence="8">2.6.1.2</ecNumber>
    </recommendedName>
</protein>
<dbReference type="AlphaFoldDB" id="A0A3M6U3W8"/>
<evidence type="ECO:0000256" key="5">
    <source>
        <dbReference type="ARBA" id="ARBA00022898"/>
    </source>
</evidence>
<evidence type="ECO:0000256" key="9">
    <source>
        <dbReference type="ARBA" id="ARBA00047412"/>
    </source>
</evidence>